<dbReference type="InterPro" id="IPR003836">
    <property type="entry name" value="Glucokinase"/>
</dbReference>
<dbReference type="GO" id="GO:0006096">
    <property type="term" value="P:glycolytic process"/>
    <property type="evidence" value="ECO:0007669"/>
    <property type="project" value="InterPro"/>
</dbReference>
<gene>
    <name evidence="4" type="ORF">SAMN05421544_102113</name>
</gene>
<protein>
    <submittedName>
        <fullName evidence="4">Glucokinase</fullName>
    </submittedName>
</protein>
<reference evidence="4 5" key="1">
    <citation type="submission" date="2016-10" db="EMBL/GenBank/DDBJ databases">
        <authorList>
            <person name="de Groot N.N."/>
        </authorList>
    </citation>
    <scope>NUCLEOTIDE SEQUENCE [LARGE SCALE GENOMIC DNA]</scope>
    <source>
        <strain evidence="4 5">DSM 24015</strain>
    </source>
</reference>
<dbReference type="Gene3D" id="3.30.420.40">
    <property type="match status" value="1"/>
</dbReference>
<dbReference type="CDD" id="cd24008">
    <property type="entry name" value="ASKHA_NBD_GLK"/>
    <property type="match status" value="1"/>
</dbReference>
<evidence type="ECO:0000313" key="5">
    <source>
        <dbReference type="Proteomes" id="UP000198517"/>
    </source>
</evidence>
<dbReference type="GO" id="GO:0005536">
    <property type="term" value="F:D-glucose binding"/>
    <property type="evidence" value="ECO:0007669"/>
    <property type="project" value="InterPro"/>
</dbReference>
<dbReference type="EMBL" id="FNAS01000002">
    <property type="protein sequence ID" value="SDE02974.1"/>
    <property type="molecule type" value="Genomic_DNA"/>
</dbReference>
<dbReference type="Gene3D" id="3.40.367.20">
    <property type="match status" value="1"/>
</dbReference>
<evidence type="ECO:0000256" key="3">
    <source>
        <dbReference type="RuleBase" id="RU004046"/>
    </source>
</evidence>
<keyword evidence="2 4" id="KW-0418">Kinase</keyword>
<dbReference type="PANTHER" id="PTHR47363:SF1">
    <property type="entry name" value="GLUCOKINASE"/>
    <property type="match status" value="1"/>
</dbReference>
<dbReference type="PANTHER" id="PTHR47363">
    <property type="entry name" value="GLUCOKINASE"/>
    <property type="match status" value="1"/>
</dbReference>
<dbReference type="AlphaFoldDB" id="A0A1G6ZJP2"/>
<dbReference type="GO" id="GO:0004340">
    <property type="term" value="F:glucokinase activity"/>
    <property type="evidence" value="ECO:0007669"/>
    <property type="project" value="InterPro"/>
</dbReference>
<keyword evidence="5" id="KW-1185">Reference proteome</keyword>
<accession>A0A1G6ZJP2</accession>
<comment type="similarity">
    <text evidence="3">Belongs to the bacterial glucokinase family.</text>
</comment>
<dbReference type="RefSeq" id="WP_092735829.1">
    <property type="nucleotide sequence ID" value="NZ_FNAS01000002.1"/>
</dbReference>
<dbReference type="OrthoDB" id="9800595at2"/>
<proteinExistence type="inferred from homology"/>
<name>A0A1G6ZJP2_9FLAO</name>
<evidence type="ECO:0000256" key="1">
    <source>
        <dbReference type="ARBA" id="ARBA00022679"/>
    </source>
</evidence>
<dbReference type="Pfam" id="PF02685">
    <property type="entry name" value="Glucokinase"/>
    <property type="match status" value="1"/>
</dbReference>
<dbReference type="GO" id="GO:0005524">
    <property type="term" value="F:ATP binding"/>
    <property type="evidence" value="ECO:0007669"/>
    <property type="project" value="InterPro"/>
</dbReference>
<organism evidence="4 5">
    <name type="scientific">Riemerella columbipharyngis</name>
    <dbReference type="NCBI Taxonomy" id="1071918"/>
    <lineage>
        <taxon>Bacteria</taxon>
        <taxon>Pseudomonadati</taxon>
        <taxon>Bacteroidota</taxon>
        <taxon>Flavobacteriia</taxon>
        <taxon>Flavobacteriales</taxon>
        <taxon>Weeksellaceae</taxon>
        <taxon>Riemerella</taxon>
    </lineage>
</organism>
<dbReference type="SUPFAM" id="SSF53067">
    <property type="entry name" value="Actin-like ATPase domain"/>
    <property type="match status" value="1"/>
</dbReference>
<evidence type="ECO:0000313" key="4">
    <source>
        <dbReference type="EMBL" id="SDE02974.1"/>
    </source>
</evidence>
<dbReference type="Proteomes" id="UP000198517">
    <property type="component" value="Unassembled WGS sequence"/>
</dbReference>
<keyword evidence="1" id="KW-0808">Transferase</keyword>
<evidence type="ECO:0000256" key="2">
    <source>
        <dbReference type="ARBA" id="ARBA00022777"/>
    </source>
</evidence>
<dbReference type="InterPro" id="IPR043129">
    <property type="entry name" value="ATPase_NBD"/>
</dbReference>
<sequence length="346" mass="39023">MPFQNKFPLYFPYRKNEEHNGKSIIAADVKQDKTVLAHFTSNGGKLTQNHRREYLTKEFSCFSDMLKLFLRDVAIEKTDKISVSVPGPVMNGFCVTQHLPFELSETIIKTKTSIENVYLINDVEALAYGVGGMQENDFQVIHQGNSKIRGNVAIIAPGKGLGEAGMFWDGTFLRPFATEGGHSEFSPRTDEEVEFYQFLKKIYGIVTWESVLSYEGIFNIFRFLRDVKHQRETNVNFTDSSCYQEIIKEGLSGNDRTCVMALERLSEFIAREAHSLTLKLKSVGGLIITGDIVKSIEICLKNSNFYENFIVSDKMENILCNTPIYLLTNGEANLLGAAYYGAFGTN</sequence>
<dbReference type="STRING" id="1071918.SAMN05421544_102113"/>